<dbReference type="SMART" id="SM00869">
    <property type="entry name" value="Autotransporter"/>
    <property type="match status" value="1"/>
</dbReference>
<dbReference type="Proteomes" id="UP001556653">
    <property type="component" value="Unassembled WGS sequence"/>
</dbReference>
<evidence type="ECO:0000259" key="1">
    <source>
        <dbReference type="PROSITE" id="PS51208"/>
    </source>
</evidence>
<gene>
    <name evidence="2" type="ORF">V6X64_02650</name>
</gene>
<organism evidence="2 3">
    <name type="scientific">Spiribacter onubensis</name>
    <dbReference type="NCBI Taxonomy" id="3122420"/>
    <lineage>
        <taxon>Bacteria</taxon>
        <taxon>Pseudomonadati</taxon>
        <taxon>Pseudomonadota</taxon>
        <taxon>Gammaproteobacteria</taxon>
        <taxon>Chromatiales</taxon>
        <taxon>Ectothiorhodospiraceae</taxon>
        <taxon>Spiribacter</taxon>
    </lineage>
</organism>
<sequence>MICLACVLAVAPQVAAEQYRVIQNRADFGWLNQYSLDDAAHDFVGAEACVPTSSTNAMTFFQNAYEFYFADRLTGRSYADWIETDTLLITEPYMDTQPGEGTGAQDALRGLEKYILADNGFDLVSIEGMIPAEVFDPIQPDYPGRDRIIDAIPTWEFIESSLAAGNATLINFFYPDMEGGHSILVTGFDWVDANGDGVIQESEGAKLYAVDPLDPSQTYPDGQPGGGAKFTEIDVWNDPEDGVLLLSYSQYSGSLPYDPEAYFTTEGDGLLLALSINTQRVQDFIASVESAGFFFSDFPESTVRDQAVYQTRLQRRAGINLRHARVGETDFWGSAEGGDAEMTYGDRRPRAAMVGVERRFSETAMVGAALRVDDSRSDWNDAGDLKRRDYKASLYGGYLQGALSLTGALTVGRQDYDSIRRFSIGDETRQHAGDTRGDILAGGVELDYTMEAGALMHGPFARLLAQHVRVNGYTEDAQDGEQSTRLTVGSQRYGSLAGALGWQFARTAGSWTPYGSVALNHEFDGDAEELALTSWAGSEMTLPLDSSRKAYRTLNLGVVKTLASGVRLAVDLDLRNDSERGTDRWVSASVTVPL</sequence>
<dbReference type="Pfam" id="PF03797">
    <property type="entry name" value="Autotransporter"/>
    <property type="match status" value="1"/>
</dbReference>
<dbReference type="PROSITE" id="PS51208">
    <property type="entry name" value="AUTOTRANSPORTER"/>
    <property type="match status" value="1"/>
</dbReference>
<accession>A0ABV3SA14</accession>
<protein>
    <submittedName>
        <fullName evidence="2">Autotransporter outer membrane beta-barrel domain-containing protein</fullName>
    </submittedName>
</protein>
<dbReference type="InterPro" id="IPR005546">
    <property type="entry name" value="Autotransporte_beta"/>
</dbReference>
<evidence type="ECO:0000313" key="3">
    <source>
        <dbReference type="Proteomes" id="UP001556653"/>
    </source>
</evidence>
<proteinExistence type="predicted"/>
<dbReference type="InterPro" id="IPR036709">
    <property type="entry name" value="Autotransporte_beta_dom_sf"/>
</dbReference>
<dbReference type="RefSeq" id="WP_367966377.1">
    <property type="nucleotide sequence ID" value="NZ_JBAKFI010000004.1"/>
</dbReference>
<dbReference type="SUPFAM" id="SSF103515">
    <property type="entry name" value="Autotransporter"/>
    <property type="match status" value="1"/>
</dbReference>
<evidence type="ECO:0000313" key="2">
    <source>
        <dbReference type="EMBL" id="MEX0385894.1"/>
    </source>
</evidence>
<dbReference type="Gene3D" id="2.40.128.130">
    <property type="entry name" value="Autotransporter beta-domain"/>
    <property type="match status" value="1"/>
</dbReference>
<reference evidence="2 3" key="1">
    <citation type="submission" date="2024-02" db="EMBL/GenBank/DDBJ databases">
        <title>New especies of Spiribacter isolated from saline water.</title>
        <authorList>
            <person name="Leon M.J."/>
            <person name="De La Haba R."/>
            <person name="Sanchez-Porro C."/>
            <person name="Ventosa A."/>
        </authorList>
    </citation>
    <scope>NUCLEOTIDE SEQUENCE [LARGE SCALE GENOMIC DNA]</scope>
    <source>
        <strain evidence="3">ag22IC4-227</strain>
    </source>
</reference>
<comment type="caution">
    <text evidence="2">The sequence shown here is derived from an EMBL/GenBank/DDBJ whole genome shotgun (WGS) entry which is preliminary data.</text>
</comment>
<dbReference type="EMBL" id="JBAKFJ010000001">
    <property type="protein sequence ID" value="MEX0385894.1"/>
    <property type="molecule type" value="Genomic_DNA"/>
</dbReference>
<name>A0ABV3SA14_9GAMM</name>
<keyword evidence="3" id="KW-1185">Reference proteome</keyword>
<feature type="domain" description="Autotransporter" evidence="1">
    <location>
        <begin position="324"/>
        <end position="594"/>
    </location>
</feature>